<proteinExistence type="inferred from homology"/>
<keyword evidence="3" id="KW-0238">DNA-binding</keyword>
<dbReference type="GO" id="GO:0003700">
    <property type="term" value="F:DNA-binding transcription factor activity"/>
    <property type="evidence" value="ECO:0007669"/>
    <property type="project" value="InterPro"/>
</dbReference>
<protein>
    <submittedName>
        <fullName evidence="6">HTH-type transcriptional regulator YofA</fullName>
    </submittedName>
</protein>
<evidence type="ECO:0000256" key="4">
    <source>
        <dbReference type="ARBA" id="ARBA00023163"/>
    </source>
</evidence>
<dbReference type="PROSITE" id="PS50931">
    <property type="entry name" value="HTH_LYSR"/>
    <property type="match status" value="1"/>
</dbReference>
<evidence type="ECO:0000256" key="2">
    <source>
        <dbReference type="ARBA" id="ARBA00023015"/>
    </source>
</evidence>
<reference evidence="6" key="1">
    <citation type="submission" date="2019-06" db="EMBL/GenBank/DDBJ databases">
        <authorList>
            <person name="Murdoch R.W."/>
            <person name="Fathepure B."/>
        </authorList>
    </citation>
    <scope>NUCLEOTIDE SEQUENCE</scope>
</reference>
<dbReference type="GO" id="GO:0003677">
    <property type="term" value="F:DNA binding"/>
    <property type="evidence" value="ECO:0007669"/>
    <property type="project" value="UniProtKB-KW"/>
</dbReference>
<dbReference type="SUPFAM" id="SSF53850">
    <property type="entry name" value="Periplasmic binding protein-like II"/>
    <property type="match status" value="1"/>
</dbReference>
<dbReference type="PRINTS" id="PR00039">
    <property type="entry name" value="HTHLYSR"/>
</dbReference>
<dbReference type="InterPro" id="IPR036390">
    <property type="entry name" value="WH_DNA-bd_sf"/>
</dbReference>
<dbReference type="InterPro" id="IPR000847">
    <property type="entry name" value="LysR_HTH_N"/>
</dbReference>
<evidence type="ECO:0000256" key="3">
    <source>
        <dbReference type="ARBA" id="ARBA00023125"/>
    </source>
</evidence>
<dbReference type="Pfam" id="PF03466">
    <property type="entry name" value="LysR_substrate"/>
    <property type="match status" value="1"/>
</dbReference>
<dbReference type="SUPFAM" id="SSF46785">
    <property type="entry name" value="Winged helix' DNA-binding domain"/>
    <property type="match status" value="1"/>
</dbReference>
<name>A0A5B8RFT2_9ZZZZ</name>
<evidence type="ECO:0000313" key="6">
    <source>
        <dbReference type="EMBL" id="QEA05547.1"/>
    </source>
</evidence>
<dbReference type="PANTHER" id="PTHR30579">
    <property type="entry name" value="TRANSCRIPTIONAL REGULATOR"/>
    <property type="match status" value="1"/>
</dbReference>
<dbReference type="EMBL" id="MN079104">
    <property type="protein sequence ID" value="QEA05547.1"/>
    <property type="molecule type" value="Genomic_DNA"/>
</dbReference>
<evidence type="ECO:0000256" key="1">
    <source>
        <dbReference type="ARBA" id="ARBA00009437"/>
    </source>
</evidence>
<dbReference type="AlphaFoldDB" id="A0A5B8RFT2"/>
<dbReference type="InterPro" id="IPR036388">
    <property type="entry name" value="WH-like_DNA-bd_sf"/>
</dbReference>
<keyword evidence="2" id="KW-0805">Transcription regulation</keyword>
<dbReference type="FunFam" id="1.10.10.10:FF:000001">
    <property type="entry name" value="LysR family transcriptional regulator"/>
    <property type="match status" value="1"/>
</dbReference>
<dbReference type="InterPro" id="IPR050176">
    <property type="entry name" value="LTTR"/>
</dbReference>
<dbReference type="Gene3D" id="1.10.10.10">
    <property type="entry name" value="Winged helix-like DNA-binding domain superfamily/Winged helix DNA-binding domain"/>
    <property type="match status" value="1"/>
</dbReference>
<evidence type="ECO:0000259" key="5">
    <source>
        <dbReference type="PROSITE" id="PS50931"/>
    </source>
</evidence>
<sequence length="295" mass="31602">MDTELLRAFIAVAESGGFSAAGKGLNRTQSAVSLQIKRLEERVGEALFERTSRSVRLTEAGGTFLPYARRILRLQEEAVGAVGEGAEASQLRFGLSEEQALAYLPEVLAGFTRAHPELHLEVICEMSPVLIRRLEEGELDLALAVRHRHTKTGEVVAREPLVWVAAEGFVPPVGAPLPMAVNPEGCTYRAQAFSALGRAGWDWRVVYTSQSPTGINLAVQAGLAVTVKTPRSVPEGCRILDTRHGLPALPHVDIELHRAPGVLPAATDAFVDALMGSIAHTEGVETVTAPTAPAR</sequence>
<keyword evidence="4" id="KW-0804">Transcription</keyword>
<dbReference type="Pfam" id="PF00126">
    <property type="entry name" value="HTH_1"/>
    <property type="match status" value="1"/>
</dbReference>
<dbReference type="Gene3D" id="3.40.190.10">
    <property type="entry name" value="Periplasmic binding protein-like II"/>
    <property type="match status" value="2"/>
</dbReference>
<gene>
    <name evidence="6" type="primary">yofA_2</name>
    <name evidence="6" type="ORF">KBTEX_01870</name>
</gene>
<dbReference type="InterPro" id="IPR005119">
    <property type="entry name" value="LysR_subst-bd"/>
</dbReference>
<dbReference type="PANTHER" id="PTHR30579:SF7">
    <property type="entry name" value="HTH-TYPE TRANSCRIPTIONAL REGULATOR LRHA-RELATED"/>
    <property type="match status" value="1"/>
</dbReference>
<feature type="domain" description="HTH lysR-type" evidence="5">
    <location>
        <begin position="1"/>
        <end position="58"/>
    </location>
</feature>
<comment type="similarity">
    <text evidence="1">Belongs to the LysR transcriptional regulatory family.</text>
</comment>
<organism evidence="6">
    <name type="scientific">uncultured organism</name>
    <dbReference type="NCBI Taxonomy" id="155900"/>
    <lineage>
        <taxon>unclassified sequences</taxon>
        <taxon>environmental samples</taxon>
    </lineage>
</organism>
<accession>A0A5B8RFT2</accession>